<reference evidence="7" key="5">
    <citation type="submission" date="2024-05" db="EMBL/GenBank/DDBJ databases">
        <authorList>
            <person name="Sun Q."/>
            <person name="Zhou Y."/>
        </authorList>
    </citation>
    <scope>NUCLEOTIDE SEQUENCE</scope>
    <source>
        <strain evidence="7">CGMCC 1.12707</strain>
    </source>
</reference>
<dbReference type="InterPro" id="IPR009908">
    <property type="entry name" value="Methylamine_util_MauE"/>
</dbReference>
<evidence type="ECO:0000259" key="6">
    <source>
        <dbReference type="Pfam" id="PF07291"/>
    </source>
</evidence>
<reference evidence="7" key="1">
    <citation type="journal article" date="2014" name="Int. J. Syst. Evol. Microbiol.">
        <title>Complete genome of a new Firmicutes species belonging to the dominant human colonic microbiota ('Ruminococcus bicirculans') reveals two chromosomes and a selective capacity to utilize plant glucans.</title>
        <authorList>
            <consortium name="NISC Comparative Sequencing Program"/>
            <person name="Wegmann U."/>
            <person name="Louis P."/>
            <person name="Goesmann A."/>
            <person name="Henrissat B."/>
            <person name="Duncan S.H."/>
            <person name="Flint H.J."/>
        </authorList>
    </citation>
    <scope>NUCLEOTIDE SEQUENCE</scope>
    <source>
        <strain evidence="7">CGMCC 1.12707</strain>
    </source>
</reference>
<accession>A0A1M7CK56</accession>
<feature type="transmembrane region" description="Helical" evidence="5">
    <location>
        <begin position="102"/>
        <end position="119"/>
    </location>
</feature>
<feature type="transmembrane region" description="Helical" evidence="5">
    <location>
        <begin position="45"/>
        <end position="70"/>
    </location>
</feature>
<protein>
    <submittedName>
        <fullName evidence="8">Thiosulfate dehydrogenase [quinone] large subunit</fullName>
    </submittedName>
</protein>
<dbReference type="GO" id="GO:0016020">
    <property type="term" value="C:membrane"/>
    <property type="evidence" value="ECO:0007669"/>
    <property type="project" value="UniProtKB-SubCell"/>
</dbReference>
<organism evidence="8 9">
    <name type="scientific">Chishuiella changwenlii</name>
    <dbReference type="NCBI Taxonomy" id="1434701"/>
    <lineage>
        <taxon>Bacteria</taxon>
        <taxon>Pseudomonadati</taxon>
        <taxon>Bacteroidota</taxon>
        <taxon>Flavobacteriia</taxon>
        <taxon>Flavobacteriales</taxon>
        <taxon>Weeksellaceae</taxon>
        <taxon>Chishuiella</taxon>
    </lineage>
</organism>
<reference evidence="9" key="2">
    <citation type="submission" date="2016-11" db="EMBL/GenBank/DDBJ databases">
        <authorList>
            <person name="Varghese N."/>
            <person name="Submissions S."/>
        </authorList>
    </citation>
    <scope>NUCLEOTIDE SEQUENCE [LARGE SCALE GENOMIC DNA]</scope>
    <source>
        <strain evidence="9">DSM 27989</strain>
    </source>
</reference>
<dbReference type="OrthoDB" id="4732370at2"/>
<comment type="subcellular location">
    <subcellularLocation>
        <location evidence="1">Membrane</location>
        <topology evidence="1">Multi-pass membrane protein</topology>
    </subcellularLocation>
</comment>
<evidence type="ECO:0000313" key="10">
    <source>
        <dbReference type="Proteomes" id="UP000650994"/>
    </source>
</evidence>
<evidence type="ECO:0000313" key="7">
    <source>
        <dbReference type="EMBL" id="GGE96844.1"/>
    </source>
</evidence>
<keyword evidence="2 5" id="KW-0812">Transmembrane</keyword>
<evidence type="ECO:0000256" key="1">
    <source>
        <dbReference type="ARBA" id="ARBA00004141"/>
    </source>
</evidence>
<dbReference type="Proteomes" id="UP000184120">
    <property type="component" value="Unassembled WGS sequence"/>
</dbReference>
<keyword evidence="4 5" id="KW-0472">Membrane</keyword>
<name>A0A1M7CK56_9FLAO</name>
<evidence type="ECO:0000256" key="5">
    <source>
        <dbReference type="SAM" id="Phobius"/>
    </source>
</evidence>
<feature type="transmembrane region" description="Helical" evidence="5">
    <location>
        <begin position="7"/>
        <end position="25"/>
    </location>
</feature>
<dbReference type="STRING" id="1434701.SAMN05443634_11416"/>
<dbReference type="Proteomes" id="UP000650994">
    <property type="component" value="Unassembled WGS sequence"/>
</dbReference>
<proteinExistence type="predicted"/>
<evidence type="ECO:0000256" key="4">
    <source>
        <dbReference type="ARBA" id="ARBA00023136"/>
    </source>
</evidence>
<evidence type="ECO:0000313" key="9">
    <source>
        <dbReference type="Proteomes" id="UP000184120"/>
    </source>
</evidence>
<reference evidence="10" key="4">
    <citation type="journal article" date="2019" name="Int. J. Syst. Evol. Microbiol.">
        <title>The Global Catalogue of Microorganisms (GCM) 10K type strain sequencing project: providing services to taxonomists for standard genome sequencing and annotation.</title>
        <authorList>
            <consortium name="The Broad Institute Genomics Platform"/>
            <consortium name="The Broad Institute Genome Sequencing Center for Infectious Disease"/>
            <person name="Wu L."/>
            <person name="Ma J."/>
        </authorList>
    </citation>
    <scope>NUCLEOTIDE SEQUENCE [LARGE SCALE GENOMIC DNA]</scope>
    <source>
        <strain evidence="10">CGMCC 1.12707</strain>
    </source>
</reference>
<dbReference type="AlphaFoldDB" id="A0A1M7CK56"/>
<keyword evidence="10" id="KW-1185">Reference proteome</keyword>
<keyword evidence="3 5" id="KW-1133">Transmembrane helix</keyword>
<feature type="domain" description="Methylamine utilisation protein MauE" evidence="6">
    <location>
        <begin position="7"/>
        <end position="91"/>
    </location>
</feature>
<gene>
    <name evidence="7" type="ORF">GCM10010984_12940</name>
    <name evidence="8" type="ORF">SAMN05443634_11416</name>
</gene>
<dbReference type="GO" id="GO:0030416">
    <property type="term" value="P:methylamine metabolic process"/>
    <property type="evidence" value="ECO:0007669"/>
    <property type="project" value="InterPro"/>
</dbReference>
<reference evidence="8" key="3">
    <citation type="submission" date="2016-11" db="EMBL/GenBank/DDBJ databases">
        <authorList>
            <person name="Jaros S."/>
            <person name="Januszkiewicz K."/>
            <person name="Wedrychowicz H."/>
        </authorList>
    </citation>
    <scope>NUCLEOTIDE SEQUENCE [LARGE SCALE GENOMIC DNA]</scope>
    <source>
        <strain evidence="8">DSM 27989</strain>
    </source>
</reference>
<sequence length="130" mass="14797">MKKNQLLYFFLRLPIAVSLLGHGLVRLPKLSTFSNWMVETMEKSFLPKVLVIPFSYALPILEAIIGLLLLIGFKTKYTIYAGLVLMSILILGSSSIENWGAIEAQLLHSFYLFALLYVLERDSFKIKEIV</sequence>
<dbReference type="Pfam" id="PF07291">
    <property type="entry name" value="MauE"/>
    <property type="match status" value="1"/>
</dbReference>
<evidence type="ECO:0000313" key="8">
    <source>
        <dbReference type="EMBL" id="SHL67631.1"/>
    </source>
</evidence>
<feature type="transmembrane region" description="Helical" evidence="5">
    <location>
        <begin position="77"/>
        <end position="96"/>
    </location>
</feature>
<evidence type="ECO:0000256" key="2">
    <source>
        <dbReference type="ARBA" id="ARBA00022692"/>
    </source>
</evidence>
<evidence type="ECO:0000256" key="3">
    <source>
        <dbReference type="ARBA" id="ARBA00022989"/>
    </source>
</evidence>
<dbReference type="RefSeq" id="WP_072933945.1">
    <property type="nucleotide sequence ID" value="NZ_BMFL01000007.1"/>
</dbReference>
<dbReference type="EMBL" id="BMFL01000007">
    <property type="protein sequence ID" value="GGE96844.1"/>
    <property type="molecule type" value="Genomic_DNA"/>
</dbReference>
<dbReference type="EMBL" id="FRBH01000014">
    <property type="protein sequence ID" value="SHL67631.1"/>
    <property type="molecule type" value="Genomic_DNA"/>
</dbReference>